<evidence type="ECO:0000256" key="7">
    <source>
        <dbReference type="SAM" id="MobiDB-lite"/>
    </source>
</evidence>
<protein>
    <submittedName>
        <fullName evidence="11">Putative PGG domain-containing protein</fullName>
    </submittedName>
    <submittedName>
        <fullName evidence="10">Transmembrane protein, putative</fullName>
    </submittedName>
</protein>
<dbReference type="EMBL" id="PSQE01000008">
    <property type="protein sequence ID" value="RHN39391.1"/>
    <property type="molecule type" value="Genomic_DNA"/>
</dbReference>
<reference evidence="14" key="4">
    <citation type="journal article" date="2018" name="Nat. Plants">
        <title>Whole-genome landscape of Medicago truncatula symbiotic genes.</title>
        <authorList>
            <person name="Pecrix Y."/>
            <person name="Staton S.E."/>
            <person name="Sallet E."/>
            <person name="Lelandais-Briere C."/>
            <person name="Moreau S."/>
            <person name="Carrere S."/>
            <person name="Blein T."/>
            <person name="Jardinaud M.F."/>
            <person name="Latrasse D."/>
            <person name="Zouine M."/>
            <person name="Zahm M."/>
            <person name="Kreplak J."/>
            <person name="Mayjonade B."/>
            <person name="Satge C."/>
            <person name="Perez M."/>
            <person name="Cauet S."/>
            <person name="Marande W."/>
            <person name="Chantry-Darmon C."/>
            <person name="Lopez-Roques C."/>
            <person name="Bouchez O."/>
            <person name="Berard A."/>
            <person name="Debelle F."/>
            <person name="Munos S."/>
            <person name="Bendahmane A."/>
            <person name="Berges H."/>
            <person name="Niebel A."/>
            <person name="Buitink J."/>
            <person name="Frugier F."/>
            <person name="Benhamed M."/>
            <person name="Crespi M."/>
            <person name="Gouzy J."/>
            <person name="Gamas P."/>
        </authorList>
    </citation>
    <scope>NUCLEOTIDE SEQUENCE [LARGE SCALE GENOMIC DNA]</scope>
    <source>
        <strain evidence="14">cv. Jemalong A17</strain>
    </source>
</reference>
<keyword evidence="13" id="KW-1185">Reference proteome</keyword>
<keyword evidence="5" id="KW-0040">ANK repeat</keyword>
<evidence type="ECO:0000259" key="9">
    <source>
        <dbReference type="Pfam" id="PF13962"/>
    </source>
</evidence>
<evidence type="ECO:0000256" key="1">
    <source>
        <dbReference type="ARBA" id="ARBA00004141"/>
    </source>
</evidence>
<dbReference type="PANTHER" id="PTHR24186">
    <property type="entry name" value="PROTEIN PHOSPHATASE 1 REGULATORY SUBUNIT"/>
    <property type="match status" value="1"/>
</dbReference>
<keyword evidence="4 8" id="KW-1133">Transmembrane helix</keyword>
<evidence type="ECO:0000256" key="4">
    <source>
        <dbReference type="ARBA" id="ARBA00022989"/>
    </source>
</evidence>
<evidence type="ECO:0000313" key="14">
    <source>
        <dbReference type="Proteomes" id="UP000265566"/>
    </source>
</evidence>
<evidence type="ECO:0000313" key="11">
    <source>
        <dbReference type="EMBL" id="RHN39391.1"/>
    </source>
</evidence>
<dbReference type="GO" id="GO:0016020">
    <property type="term" value="C:membrane"/>
    <property type="evidence" value="ECO:0000318"/>
    <property type="project" value="GO_Central"/>
</dbReference>
<organism evidence="10 13">
    <name type="scientific">Medicago truncatula</name>
    <name type="common">Barrel medic</name>
    <name type="synonym">Medicago tribuloides</name>
    <dbReference type="NCBI Taxonomy" id="3880"/>
    <lineage>
        <taxon>Eukaryota</taxon>
        <taxon>Viridiplantae</taxon>
        <taxon>Streptophyta</taxon>
        <taxon>Embryophyta</taxon>
        <taxon>Tracheophyta</taxon>
        <taxon>Spermatophyta</taxon>
        <taxon>Magnoliopsida</taxon>
        <taxon>eudicotyledons</taxon>
        <taxon>Gunneridae</taxon>
        <taxon>Pentapetalae</taxon>
        <taxon>rosids</taxon>
        <taxon>fabids</taxon>
        <taxon>Fabales</taxon>
        <taxon>Fabaceae</taxon>
        <taxon>Papilionoideae</taxon>
        <taxon>50 kb inversion clade</taxon>
        <taxon>NPAAA clade</taxon>
        <taxon>Hologalegina</taxon>
        <taxon>IRL clade</taxon>
        <taxon>Trifolieae</taxon>
        <taxon>Medicago</taxon>
    </lineage>
</organism>
<keyword evidence="6 8" id="KW-0472">Membrane</keyword>
<comment type="subcellular location">
    <subcellularLocation>
        <location evidence="1">Membrane</location>
        <topology evidence="1">Multi-pass membrane protein</topology>
    </subcellularLocation>
</comment>
<feature type="transmembrane region" description="Helical" evidence="8">
    <location>
        <begin position="197"/>
        <end position="219"/>
    </location>
</feature>
<feature type="transmembrane region" description="Helical" evidence="8">
    <location>
        <begin position="157"/>
        <end position="177"/>
    </location>
</feature>
<dbReference type="InterPro" id="IPR026961">
    <property type="entry name" value="PGG_dom"/>
</dbReference>
<dbReference type="Gramene" id="rna45411">
    <property type="protein sequence ID" value="RHN39391.1"/>
    <property type="gene ID" value="gene45411"/>
</dbReference>
<reference evidence="12" key="3">
    <citation type="submission" date="2015-04" db="UniProtKB">
        <authorList>
            <consortium name="EnsemblPlants"/>
        </authorList>
    </citation>
    <scope>IDENTIFICATION</scope>
    <source>
        <strain evidence="12">cv. Jemalong A17</strain>
    </source>
</reference>
<dbReference type="EMBL" id="CM001224">
    <property type="protein sequence ID" value="KEH18433.1"/>
    <property type="molecule type" value="Genomic_DNA"/>
</dbReference>
<dbReference type="AlphaFoldDB" id="A0A072TNP3"/>
<evidence type="ECO:0000256" key="3">
    <source>
        <dbReference type="ARBA" id="ARBA00022737"/>
    </source>
</evidence>
<evidence type="ECO:0000313" key="13">
    <source>
        <dbReference type="Proteomes" id="UP000002051"/>
    </source>
</evidence>
<feature type="transmembrane region" description="Helical" evidence="8">
    <location>
        <begin position="123"/>
        <end position="145"/>
    </location>
</feature>
<reference evidence="10 13" key="1">
    <citation type="journal article" date="2011" name="Nature">
        <title>The Medicago genome provides insight into the evolution of rhizobial symbioses.</title>
        <authorList>
            <person name="Young N.D."/>
            <person name="Debelle F."/>
            <person name="Oldroyd G.E."/>
            <person name="Geurts R."/>
            <person name="Cannon S.B."/>
            <person name="Udvardi M.K."/>
            <person name="Benedito V.A."/>
            <person name="Mayer K.F."/>
            <person name="Gouzy J."/>
            <person name="Schoof H."/>
            <person name="Van de Peer Y."/>
            <person name="Proost S."/>
            <person name="Cook D.R."/>
            <person name="Meyers B.C."/>
            <person name="Spannagl M."/>
            <person name="Cheung F."/>
            <person name="De Mita S."/>
            <person name="Krishnakumar V."/>
            <person name="Gundlach H."/>
            <person name="Zhou S."/>
            <person name="Mudge J."/>
            <person name="Bharti A.K."/>
            <person name="Murray J.D."/>
            <person name="Naoumkina M.A."/>
            <person name="Rosen B."/>
            <person name="Silverstein K.A."/>
            <person name="Tang H."/>
            <person name="Rombauts S."/>
            <person name="Zhao P.X."/>
            <person name="Zhou P."/>
            <person name="Barbe V."/>
            <person name="Bardou P."/>
            <person name="Bechner M."/>
            <person name="Bellec A."/>
            <person name="Berger A."/>
            <person name="Berges H."/>
            <person name="Bidwell S."/>
            <person name="Bisseling T."/>
            <person name="Choisne N."/>
            <person name="Couloux A."/>
            <person name="Denny R."/>
            <person name="Deshpande S."/>
            <person name="Dai X."/>
            <person name="Doyle J.J."/>
            <person name="Dudez A.M."/>
            <person name="Farmer A.D."/>
            <person name="Fouteau S."/>
            <person name="Franken C."/>
            <person name="Gibelin C."/>
            <person name="Gish J."/>
            <person name="Goldstein S."/>
            <person name="Gonzalez A.J."/>
            <person name="Green P.J."/>
            <person name="Hallab A."/>
            <person name="Hartog M."/>
            <person name="Hua A."/>
            <person name="Humphray S.J."/>
            <person name="Jeong D.H."/>
            <person name="Jing Y."/>
            <person name="Jocker A."/>
            <person name="Kenton S.M."/>
            <person name="Kim D.J."/>
            <person name="Klee K."/>
            <person name="Lai H."/>
            <person name="Lang C."/>
            <person name="Lin S."/>
            <person name="Macmil S.L."/>
            <person name="Magdelenat G."/>
            <person name="Matthews L."/>
            <person name="McCorrison J."/>
            <person name="Monaghan E.L."/>
            <person name="Mun J.H."/>
            <person name="Najar F.Z."/>
            <person name="Nicholson C."/>
            <person name="Noirot C."/>
            <person name="O'Bleness M."/>
            <person name="Paule C.R."/>
            <person name="Poulain J."/>
            <person name="Prion F."/>
            <person name="Qin B."/>
            <person name="Qu C."/>
            <person name="Retzel E.F."/>
            <person name="Riddle C."/>
            <person name="Sallet E."/>
            <person name="Samain S."/>
            <person name="Samson N."/>
            <person name="Sanders I."/>
            <person name="Saurat O."/>
            <person name="Scarpelli C."/>
            <person name="Schiex T."/>
            <person name="Segurens B."/>
            <person name="Severin A.J."/>
            <person name="Sherrier D.J."/>
            <person name="Shi R."/>
            <person name="Sims S."/>
            <person name="Singer S.R."/>
            <person name="Sinharoy S."/>
            <person name="Sterck L."/>
            <person name="Viollet A."/>
            <person name="Wang B.B."/>
            <person name="Wang K."/>
            <person name="Wang M."/>
            <person name="Wang X."/>
            <person name="Warfsmann J."/>
            <person name="Weissenbach J."/>
            <person name="White D.D."/>
            <person name="White J.D."/>
            <person name="Wiley G.B."/>
            <person name="Wincker P."/>
            <person name="Xing Y."/>
            <person name="Yang L."/>
            <person name="Yao Z."/>
            <person name="Ying F."/>
            <person name="Zhai J."/>
            <person name="Zhou L."/>
            <person name="Zuber A."/>
            <person name="Denarie J."/>
            <person name="Dixon R.A."/>
            <person name="May G.D."/>
            <person name="Schwartz D.C."/>
            <person name="Rogers J."/>
            <person name="Quetier F."/>
            <person name="Town C.D."/>
            <person name="Roe B.A."/>
        </authorList>
    </citation>
    <scope>NUCLEOTIDE SEQUENCE [LARGE SCALE GENOMIC DNA]</scope>
    <source>
        <strain evidence="10">A17</strain>
        <strain evidence="12 13">cv. Jemalong A17</strain>
    </source>
</reference>
<name>A0A072TNP3_MEDTR</name>
<dbReference type="PANTHER" id="PTHR24186:SF37">
    <property type="entry name" value="PGG DOMAIN-CONTAINING PROTEIN"/>
    <property type="match status" value="1"/>
</dbReference>
<feature type="domain" description="PGG" evidence="9">
    <location>
        <begin position="43"/>
        <end position="175"/>
    </location>
</feature>
<evidence type="ECO:0000256" key="8">
    <source>
        <dbReference type="SAM" id="Phobius"/>
    </source>
</evidence>
<evidence type="ECO:0000313" key="12">
    <source>
        <dbReference type="EnsemblPlants" id="KEH18433"/>
    </source>
</evidence>
<dbReference type="EnsemblPlants" id="KEH18433">
    <property type="protein sequence ID" value="KEH18433"/>
    <property type="gene ID" value="MTR_8g019380"/>
</dbReference>
<accession>A0A072TNP3</accession>
<dbReference type="Pfam" id="PF13962">
    <property type="entry name" value="PGG"/>
    <property type="match status" value="1"/>
</dbReference>
<feature type="region of interest" description="Disordered" evidence="7">
    <location>
        <begin position="1"/>
        <end position="22"/>
    </location>
</feature>
<evidence type="ECO:0000256" key="5">
    <source>
        <dbReference type="ARBA" id="ARBA00023043"/>
    </source>
</evidence>
<reference evidence="10 13" key="2">
    <citation type="journal article" date="2014" name="BMC Genomics">
        <title>An improved genome release (version Mt4.0) for the model legume Medicago truncatula.</title>
        <authorList>
            <person name="Tang H."/>
            <person name="Krishnakumar V."/>
            <person name="Bidwell S."/>
            <person name="Rosen B."/>
            <person name="Chan A."/>
            <person name="Zhou S."/>
            <person name="Gentzbittel L."/>
            <person name="Childs K.L."/>
            <person name="Yandell M."/>
            <person name="Gundlach H."/>
            <person name="Mayer K.F."/>
            <person name="Schwartz D.C."/>
            <person name="Town C.D."/>
        </authorList>
    </citation>
    <scope>GENOME REANNOTATION</scope>
    <source>
        <strain evidence="10">A17</strain>
        <strain evidence="12 13">cv. Jemalong A17</strain>
    </source>
</reference>
<feature type="transmembrane region" description="Helical" evidence="8">
    <location>
        <begin position="50"/>
        <end position="68"/>
    </location>
</feature>
<dbReference type="Proteomes" id="UP000002051">
    <property type="component" value="Chromosome 8"/>
</dbReference>
<sequence>MNIEEENHGGSIETAANEEPKKGWRKALEGIESWVSYKDKEDKWWDDMRGNFGLIATVIATMTFQMVLNPPGGIRSMKDDANPPSGNTNPPSAENLDKFCSSFNGILLCPGEAVLAAVNPKKYSLFLISNTICFIGSLIICIFLVSGIRVRGRLPMWLLSVGSCITLSSLSSSYIIALQMTTPGDVYYGARRKSVLIANYACIGLLAIICLYLTLRFVIWRVKVYWKRKGVIKQAKTPKYLTLRLVTLGVKVYRKRKGVIKKAKTPKITKETLIC</sequence>
<reference evidence="11" key="5">
    <citation type="journal article" date="2018" name="Nat. Plants">
        <title>Whole-genome landscape of Medicago truncatula symbiotic genes.</title>
        <authorList>
            <person name="Pecrix Y."/>
            <person name="Gamas P."/>
            <person name="Carrere S."/>
        </authorList>
    </citation>
    <scope>NUCLEOTIDE SEQUENCE</scope>
    <source>
        <tissue evidence="11">Leaves</tissue>
    </source>
</reference>
<dbReference type="STRING" id="3880.A0A072TNP3"/>
<dbReference type="Proteomes" id="UP000265566">
    <property type="component" value="Chromosome 8"/>
</dbReference>
<proteinExistence type="predicted"/>
<keyword evidence="2 8" id="KW-0812">Transmembrane</keyword>
<dbReference type="HOGENOM" id="CLU_088379_0_0_1"/>
<evidence type="ECO:0000256" key="2">
    <source>
        <dbReference type="ARBA" id="ARBA00022692"/>
    </source>
</evidence>
<keyword evidence="3" id="KW-0677">Repeat</keyword>
<gene>
    <name evidence="12" type="primary">25500518</name>
    <name evidence="10" type="ordered locus">MTR_8g019380</name>
    <name evidence="11" type="ORF">MtrunA17_Chr8g0343311</name>
</gene>
<evidence type="ECO:0000313" key="10">
    <source>
        <dbReference type="EMBL" id="KEH18433.1"/>
    </source>
</evidence>
<evidence type="ECO:0000256" key="6">
    <source>
        <dbReference type="ARBA" id="ARBA00023136"/>
    </source>
</evidence>